<proteinExistence type="predicted"/>
<comment type="caution">
    <text evidence="1">The sequence shown here is derived from an EMBL/GenBank/DDBJ whole genome shotgun (WGS) entry which is preliminary data.</text>
</comment>
<keyword evidence="2" id="KW-1185">Reference proteome</keyword>
<evidence type="ECO:0000313" key="1">
    <source>
        <dbReference type="EMBL" id="GHI01006.1"/>
    </source>
</evidence>
<organism evidence="1 2">
    <name type="scientific">Neobacillus kokaensis</name>
    <dbReference type="NCBI Taxonomy" id="2759023"/>
    <lineage>
        <taxon>Bacteria</taxon>
        <taxon>Bacillati</taxon>
        <taxon>Bacillota</taxon>
        <taxon>Bacilli</taxon>
        <taxon>Bacillales</taxon>
        <taxon>Bacillaceae</taxon>
        <taxon>Neobacillus</taxon>
    </lineage>
</organism>
<accession>A0ABQ3NAN9</accession>
<evidence type="ECO:0008006" key="3">
    <source>
        <dbReference type="Google" id="ProtNLM"/>
    </source>
</evidence>
<dbReference type="RefSeq" id="WP_191276666.1">
    <property type="nucleotide sequence ID" value="NZ_BNDS01000032.1"/>
</dbReference>
<reference evidence="1 2" key="1">
    <citation type="journal article" date="2022" name="Int. J. Syst. Evol. Microbiol.">
        <title>Neobacillus kokaensis sp. nov., isolated from soil.</title>
        <authorList>
            <person name="Yuki K."/>
            <person name="Matsubara H."/>
            <person name="Yamaguchi S."/>
        </authorList>
    </citation>
    <scope>NUCLEOTIDE SEQUENCE [LARGE SCALE GENOMIC DNA]</scope>
    <source>
        <strain evidence="1 2">LOB 377</strain>
    </source>
</reference>
<dbReference type="EMBL" id="BNDS01000032">
    <property type="protein sequence ID" value="GHI01006.1"/>
    <property type="molecule type" value="Genomic_DNA"/>
</dbReference>
<sequence>MDKISPADYKHLKKQYEAEVANIMKEEEQLTIPSVDYDLMAEVEREINERMIISKNKKGGQK</sequence>
<protein>
    <recommendedName>
        <fullName evidence="3">Fur-regulated basic protein B</fullName>
    </recommendedName>
</protein>
<name>A0ABQ3NAN9_9BACI</name>
<dbReference type="Proteomes" id="UP000637074">
    <property type="component" value="Unassembled WGS sequence"/>
</dbReference>
<gene>
    <name evidence="1" type="ORF">AM1BK_45480</name>
</gene>
<evidence type="ECO:0000313" key="2">
    <source>
        <dbReference type="Proteomes" id="UP000637074"/>
    </source>
</evidence>